<accession>E4PS46</accession>
<evidence type="ECO:0000313" key="2">
    <source>
        <dbReference type="Proteomes" id="UP000007077"/>
    </source>
</evidence>
<gene>
    <name evidence="1" type="ordered locus">HP15_p187g84</name>
</gene>
<dbReference type="Proteomes" id="UP000007077">
    <property type="component" value="Plasmid pHP-187"/>
</dbReference>
<dbReference type="EMBL" id="CP001980">
    <property type="protein sequence ID" value="ADQ00081.1"/>
    <property type="molecule type" value="Genomic_DNA"/>
</dbReference>
<proteinExistence type="predicted"/>
<dbReference type="HOGENOM" id="CLU_1287571_0_0_6"/>
<dbReference type="AlphaFoldDB" id="E4PS46"/>
<evidence type="ECO:0000313" key="1">
    <source>
        <dbReference type="EMBL" id="ADQ00081.1"/>
    </source>
</evidence>
<reference evidence="2" key="2">
    <citation type="submission" date="2010-02" db="EMBL/GenBank/DDBJ databases">
        <title>Complete genome sequence of Marinobacter adhaerens type strain (HP15).</title>
        <authorList>
            <person name="Gaerdes A.A.M."/>
            <person name="Kaeppel E."/>
            <person name="Shezad A."/>
            <person name="Seebah S."/>
            <person name="Teeling H."/>
            <person name="Yarza P."/>
            <person name="Gloeckner F.O."/>
            <person name="Ullrich M.S."/>
        </authorList>
    </citation>
    <scope>NUCLEOTIDE SEQUENCE [LARGE SCALE GENOMIC DNA]</scope>
    <source>
        <strain evidence="2">DSM 23420 / HP15</strain>
        <plasmid evidence="2">Plasmid pHP-187</plasmid>
    </source>
</reference>
<dbReference type="KEGG" id="mad:HP15_p187g84"/>
<evidence type="ECO:0008006" key="3">
    <source>
        <dbReference type="Google" id="ProtNLM"/>
    </source>
</evidence>
<geneLocation type="plasmid" evidence="1 2">
    <name>pHP-187</name>
</geneLocation>
<protein>
    <recommendedName>
        <fullName evidence="3">DUF4393 domain-containing protein</fullName>
    </recommendedName>
</protein>
<keyword evidence="1" id="KW-0614">Plasmid</keyword>
<dbReference type="Pfam" id="PF14337">
    <property type="entry name" value="Abi_alpha"/>
    <property type="match status" value="1"/>
</dbReference>
<name>E4PS46_MARAH</name>
<sequence length="214" mass="24157">MNALRKAAFESVTRRVARVQRPHVDDRHHPRAGLESLMAPDLVDADARLTLLYQRSVEQTYEDAVQSLRASVALQLVPDEMRILAYATSHSAIPISHAVIGSRLGAQTMRVHSYLSRMPQEAGLMLPDHAPYYLQHLCQLSLLDIGPPLLKSEKEYELIENGLEVRSKVQASRQQWGKKMSFERLSVSVTELGAQIWEQASNQRYLSQSASRRA</sequence>
<dbReference type="Gene3D" id="3.30.110.190">
    <property type="match status" value="1"/>
</dbReference>
<reference evidence="1 2" key="1">
    <citation type="journal article" date="2010" name="Stand. Genomic Sci.">
        <title>Complete genome sequence of Marinobacter adhaerens type strain (HP15), a diatom-interacting marine microorganism.</title>
        <authorList>
            <person name="Gardes A."/>
            <person name="Kaeppel E."/>
            <person name="Shehzad A."/>
            <person name="Seebah S."/>
            <person name="Teeling H."/>
            <person name="Yarza P."/>
            <person name="Glockner F.O."/>
            <person name="Grossart H.P."/>
            <person name="Ullrich M.S."/>
        </authorList>
    </citation>
    <scope>NUCLEOTIDE SEQUENCE [LARGE SCALE GENOMIC DNA]</scope>
    <source>
        <strain evidence="2">DSM 23420 / HP15</strain>
        <plasmid evidence="2">Plasmid pHP-187</plasmid>
    </source>
</reference>
<organism evidence="1 2">
    <name type="scientific">Marinobacter adhaerens (strain DSM 23420 / HP15)</name>
    <dbReference type="NCBI Taxonomy" id="225937"/>
    <lineage>
        <taxon>Bacteria</taxon>
        <taxon>Pseudomonadati</taxon>
        <taxon>Pseudomonadota</taxon>
        <taxon>Gammaproteobacteria</taxon>
        <taxon>Pseudomonadales</taxon>
        <taxon>Marinobacteraceae</taxon>
        <taxon>Marinobacter</taxon>
    </lineage>
</organism>
<dbReference type="InterPro" id="IPR025506">
    <property type="entry name" value="Abi_alpha"/>
</dbReference>